<evidence type="ECO:0000256" key="3">
    <source>
        <dbReference type="ARBA" id="ARBA00022989"/>
    </source>
</evidence>
<dbReference type="OrthoDB" id="3934549at2759"/>
<evidence type="ECO:0000313" key="8">
    <source>
        <dbReference type="EMBL" id="KAH7123585.1"/>
    </source>
</evidence>
<feature type="transmembrane region" description="Helical" evidence="6">
    <location>
        <begin position="213"/>
        <end position="232"/>
    </location>
</feature>
<dbReference type="Proteomes" id="UP000700596">
    <property type="component" value="Unassembled WGS sequence"/>
</dbReference>
<feature type="transmembrane region" description="Helical" evidence="6">
    <location>
        <begin position="130"/>
        <end position="151"/>
    </location>
</feature>
<feature type="transmembrane region" description="Helical" evidence="6">
    <location>
        <begin position="18"/>
        <end position="39"/>
    </location>
</feature>
<comment type="caution">
    <text evidence="8">The sequence shown here is derived from an EMBL/GenBank/DDBJ whole genome shotgun (WGS) entry which is preliminary data.</text>
</comment>
<evidence type="ECO:0000256" key="4">
    <source>
        <dbReference type="ARBA" id="ARBA00023136"/>
    </source>
</evidence>
<dbReference type="AlphaFoldDB" id="A0A9P9DMU6"/>
<accession>A0A9P9DMU6</accession>
<proteinExistence type="inferred from homology"/>
<gene>
    <name evidence="8" type="ORF">B0J11DRAFT_559068</name>
</gene>
<evidence type="ECO:0000256" key="6">
    <source>
        <dbReference type="SAM" id="Phobius"/>
    </source>
</evidence>
<dbReference type="GO" id="GO:0016020">
    <property type="term" value="C:membrane"/>
    <property type="evidence" value="ECO:0007669"/>
    <property type="project" value="UniProtKB-SubCell"/>
</dbReference>
<name>A0A9P9DMU6_9PLEO</name>
<dbReference type="EMBL" id="JAGMWT010000008">
    <property type="protein sequence ID" value="KAH7123585.1"/>
    <property type="molecule type" value="Genomic_DNA"/>
</dbReference>
<dbReference type="PANTHER" id="PTHR33048:SF146">
    <property type="entry name" value="INTEGRAL MEMBRANE PROTEIN"/>
    <property type="match status" value="1"/>
</dbReference>
<feature type="domain" description="Rhodopsin" evidence="7">
    <location>
        <begin position="35"/>
        <end position="275"/>
    </location>
</feature>
<dbReference type="Pfam" id="PF20684">
    <property type="entry name" value="Fung_rhodopsin"/>
    <property type="match status" value="1"/>
</dbReference>
<feature type="transmembrane region" description="Helical" evidence="6">
    <location>
        <begin position="252"/>
        <end position="270"/>
    </location>
</feature>
<dbReference type="InterPro" id="IPR049326">
    <property type="entry name" value="Rhodopsin_dom_fungi"/>
</dbReference>
<protein>
    <submittedName>
        <fullName evidence="8">Integral membrane protein</fullName>
    </submittedName>
</protein>
<dbReference type="PANTHER" id="PTHR33048">
    <property type="entry name" value="PTH11-LIKE INTEGRAL MEMBRANE PROTEIN (AFU_ORTHOLOGUE AFUA_5G11245)"/>
    <property type="match status" value="1"/>
</dbReference>
<comment type="similarity">
    <text evidence="5">Belongs to the SAT4 family.</text>
</comment>
<sequence length="374" mass="41910">MSVIHARKAASDDLGPTLVAVCWVFAALAFVVIAVRCFVRLRIVQRFNIDDWFILLTYALALGNSAFCTVAVHFGLGQHLTSLSPYQVKFSIKYVYLCEFFSIMSPCFGRISFAFLLMQLVPPTKWPNRFLWTVVWLQFAVDIATVIVSFAQCWPISDFWENPEDKNCWSPKVQLYTGFFQGSVCSLVDLILALFPTSLFWNLNMKISTKISLSILMGLGVFAMVCSIKKTIELRAIDEKDDPTYAMCDLAIWWTLEAYMVLLAASIPTLRPLAKLGATKRSAADSGSGGSYSLRNRGITTIGSYPTRRKGDNQFYMLSETQQTWTSEEGMNKAVAEQGSIREDIENTAGISKTTTVTVSEHDTTMQGREITRT</sequence>
<evidence type="ECO:0000256" key="2">
    <source>
        <dbReference type="ARBA" id="ARBA00022692"/>
    </source>
</evidence>
<keyword evidence="2 6" id="KW-0812">Transmembrane</keyword>
<evidence type="ECO:0000256" key="5">
    <source>
        <dbReference type="ARBA" id="ARBA00038359"/>
    </source>
</evidence>
<keyword evidence="9" id="KW-1185">Reference proteome</keyword>
<reference evidence="8" key="1">
    <citation type="journal article" date="2021" name="Nat. Commun.">
        <title>Genetic determinants of endophytism in the Arabidopsis root mycobiome.</title>
        <authorList>
            <person name="Mesny F."/>
            <person name="Miyauchi S."/>
            <person name="Thiergart T."/>
            <person name="Pickel B."/>
            <person name="Atanasova L."/>
            <person name="Karlsson M."/>
            <person name="Huettel B."/>
            <person name="Barry K.W."/>
            <person name="Haridas S."/>
            <person name="Chen C."/>
            <person name="Bauer D."/>
            <person name="Andreopoulos W."/>
            <person name="Pangilinan J."/>
            <person name="LaButti K."/>
            <person name="Riley R."/>
            <person name="Lipzen A."/>
            <person name="Clum A."/>
            <person name="Drula E."/>
            <person name="Henrissat B."/>
            <person name="Kohler A."/>
            <person name="Grigoriev I.V."/>
            <person name="Martin F.M."/>
            <person name="Hacquard S."/>
        </authorList>
    </citation>
    <scope>NUCLEOTIDE SEQUENCE</scope>
    <source>
        <strain evidence="8">MPI-CAGE-CH-0243</strain>
    </source>
</reference>
<keyword evidence="3 6" id="KW-1133">Transmembrane helix</keyword>
<evidence type="ECO:0000259" key="7">
    <source>
        <dbReference type="Pfam" id="PF20684"/>
    </source>
</evidence>
<keyword evidence="4 6" id="KW-0472">Membrane</keyword>
<feature type="transmembrane region" description="Helical" evidence="6">
    <location>
        <begin position="179"/>
        <end position="201"/>
    </location>
</feature>
<comment type="subcellular location">
    <subcellularLocation>
        <location evidence="1">Membrane</location>
        <topology evidence="1">Multi-pass membrane protein</topology>
    </subcellularLocation>
</comment>
<evidence type="ECO:0000256" key="1">
    <source>
        <dbReference type="ARBA" id="ARBA00004141"/>
    </source>
</evidence>
<feature type="transmembrane region" description="Helical" evidence="6">
    <location>
        <begin position="51"/>
        <end position="74"/>
    </location>
</feature>
<dbReference type="InterPro" id="IPR052337">
    <property type="entry name" value="SAT4-like"/>
</dbReference>
<evidence type="ECO:0000313" key="9">
    <source>
        <dbReference type="Proteomes" id="UP000700596"/>
    </source>
</evidence>
<feature type="transmembrane region" description="Helical" evidence="6">
    <location>
        <begin position="94"/>
        <end position="118"/>
    </location>
</feature>
<organism evidence="8 9">
    <name type="scientific">Dendryphion nanum</name>
    <dbReference type="NCBI Taxonomy" id="256645"/>
    <lineage>
        <taxon>Eukaryota</taxon>
        <taxon>Fungi</taxon>
        <taxon>Dikarya</taxon>
        <taxon>Ascomycota</taxon>
        <taxon>Pezizomycotina</taxon>
        <taxon>Dothideomycetes</taxon>
        <taxon>Pleosporomycetidae</taxon>
        <taxon>Pleosporales</taxon>
        <taxon>Torulaceae</taxon>
        <taxon>Dendryphion</taxon>
    </lineage>
</organism>